<keyword evidence="2" id="KW-1185">Reference proteome</keyword>
<protein>
    <submittedName>
        <fullName evidence="1">Uncharacterized protein</fullName>
    </submittedName>
</protein>
<evidence type="ECO:0000313" key="1">
    <source>
        <dbReference type="EMBL" id="GAT48484.1"/>
    </source>
</evidence>
<accession>A0ABQ0LBG8</accession>
<sequence>MTPVANGIGSKWVAPASFSFAYYHLGQATPFLSSTSLPLPASALSMRVWSDVVLLVLVVVAREASGSPASVESQTALRMAAGVAWAHGEWGMDDGRGWIDPRLGGGQMLDFTTKTRGEPLNIIISGASDPFILTDEGFTAYVNSIGYAPECMGLHFGNIHLADLGDGDGRKPEGLLFRQHYRVPGWGTCWESLAGGQHFRAWKQNGTAGDSGAWFLGASKEEDASRHHTIVANGYNLGRDWFVEQALAASESQRSAWVPYGDLGPRAIRDLIRSQPLWPAAARVEKRGWLWPSTGERLRWRAEVEWVWGLLPPGRKGVNHNIAQDGRVAVLTIHRVPPPDDAI</sequence>
<name>A0ABQ0LBG8_MYCCL</name>
<gene>
    <name evidence="1" type="ORF">MCHLO_05878</name>
</gene>
<reference evidence="1" key="1">
    <citation type="submission" date="2014-09" db="EMBL/GenBank/DDBJ databases">
        <title>Genome sequence of the luminous mushroom Mycena chlorophos for searching fungal bioluminescence genes.</title>
        <authorList>
            <person name="Tanaka Y."/>
            <person name="Kasuga D."/>
            <person name="Oba Y."/>
            <person name="Hase S."/>
            <person name="Sato K."/>
            <person name="Oba Y."/>
            <person name="Sakakibara Y."/>
        </authorList>
    </citation>
    <scope>NUCLEOTIDE SEQUENCE</scope>
</reference>
<organism evidence="1 2">
    <name type="scientific">Mycena chlorophos</name>
    <name type="common">Agaric fungus</name>
    <name type="synonym">Agaricus chlorophos</name>
    <dbReference type="NCBI Taxonomy" id="658473"/>
    <lineage>
        <taxon>Eukaryota</taxon>
        <taxon>Fungi</taxon>
        <taxon>Dikarya</taxon>
        <taxon>Basidiomycota</taxon>
        <taxon>Agaricomycotina</taxon>
        <taxon>Agaricomycetes</taxon>
        <taxon>Agaricomycetidae</taxon>
        <taxon>Agaricales</taxon>
        <taxon>Marasmiineae</taxon>
        <taxon>Mycenaceae</taxon>
        <taxon>Mycena</taxon>
    </lineage>
</organism>
<dbReference type="EMBL" id="DF844606">
    <property type="protein sequence ID" value="GAT48484.1"/>
    <property type="molecule type" value="Genomic_DNA"/>
</dbReference>
<dbReference type="Proteomes" id="UP000815677">
    <property type="component" value="Unassembled WGS sequence"/>
</dbReference>
<proteinExistence type="predicted"/>
<evidence type="ECO:0000313" key="2">
    <source>
        <dbReference type="Proteomes" id="UP000815677"/>
    </source>
</evidence>